<dbReference type="SUPFAM" id="SSF48452">
    <property type="entry name" value="TPR-like"/>
    <property type="match status" value="1"/>
</dbReference>
<feature type="repeat" description="TPR" evidence="3">
    <location>
        <begin position="165"/>
        <end position="198"/>
    </location>
</feature>
<evidence type="ECO:0000313" key="5">
    <source>
        <dbReference type="EMBL" id="CAD8454848.1"/>
    </source>
</evidence>
<dbReference type="PROSITE" id="PS50005">
    <property type="entry name" value="TPR"/>
    <property type="match status" value="4"/>
</dbReference>
<organism evidence="5">
    <name type="scientific">Amorphochlora amoebiformis</name>
    <dbReference type="NCBI Taxonomy" id="1561963"/>
    <lineage>
        <taxon>Eukaryota</taxon>
        <taxon>Sar</taxon>
        <taxon>Rhizaria</taxon>
        <taxon>Cercozoa</taxon>
        <taxon>Chlorarachniophyceae</taxon>
        <taxon>Amorphochlora</taxon>
    </lineage>
</organism>
<dbReference type="Pfam" id="PF13414">
    <property type="entry name" value="TPR_11"/>
    <property type="match status" value="1"/>
</dbReference>
<dbReference type="InterPro" id="IPR011990">
    <property type="entry name" value="TPR-like_helical_dom_sf"/>
</dbReference>
<feature type="region of interest" description="Disordered" evidence="4">
    <location>
        <begin position="216"/>
        <end position="247"/>
    </location>
</feature>
<dbReference type="PANTHER" id="PTHR44858:SF1">
    <property type="entry name" value="UDP-N-ACETYLGLUCOSAMINE--PEPTIDE N-ACETYLGLUCOSAMINYLTRANSFERASE SPINDLY-RELATED"/>
    <property type="match status" value="1"/>
</dbReference>
<dbReference type="SMART" id="SM00028">
    <property type="entry name" value="TPR"/>
    <property type="match status" value="5"/>
</dbReference>
<dbReference type="Pfam" id="PF13432">
    <property type="entry name" value="TPR_16"/>
    <property type="match status" value="1"/>
</dbReference>
<evidence type="ECO:0000256" key="2">
    <source>
        <dbReference type="ARBA" id="ARBA00022803"/>
    </source>
</evidence>
<dbReference type="PANTHER" id="PTHR44858">
    <property type="entry name" value="TETRATRICOPEPTIDE REPEAT PROTEIN 6"/>
    <property type="match status" value="1"/>
</dbReference>
<dbReference type="PROSITE" id="PS50293">
    <property type="entry name" value="TPR_REGION"/>
    <property type="match status" value="1"/>
</dbReference>
<protein>
    <recommendedName>
        <fullName evidence="6">UDP-N-acetylglucosamine--peptide N-acetylglucosaminyltransferase SPINDLY</fullName>
    </recommendedName>
</protein>
<dbReference type="InterPro" id="IPR019734">
    <property type="entry name" value="TPR_rpt"/>
</dbReference>
<feature type="repeat" description="TPR" evidence="3">
    <location>
        <begin position="97"/>
        <end position="130"/>
    </location>
</feature>
<evidence type="ECO:0008006" key="6">
    <source>
        <dbReference type="Google" id="ProtNLM"/>
    </source>
</evidence>
<evidence type="ECO:0000256" key="3">
    <source>
        <dbReference type="PROSITE-ProRule" id="PRU00339"/>
    </source>
</evidence>
<reference evidence="5" key="1">
    <citation type="submission" date="2021-01" db="EMBL/GenBank/DDBJ databases">
        <authorList>
            <person name="Corre E."/>
            <person name="Pelletier E."/>
            <person name="Niang G."/>
            <person name="Scheremetjew M."/>
            <person name="Finn R."/>
            <person name="Kale V."/>
            <person name="Holt S."/>
            <person name="Cochrane G."/>
            <person name="Meng A."/>
            <person name="Brown T."/>
            <person name="Cohen L."/>
        </authorList>
    </citation>
    <scope>NUCLEOTIDE SEQUENCE</scope>
    <source>
        <strain evidence="5">CCMP2058</strain>
    </source>
</reference>
<dbReference type="EMBL" id="HBEM01020170">
    <property type="protein sequence ID" value="CAD8454848.1"/>
    <property type="molecule type" value="Transcribed_RNA"/>
</dbReference>
<accession>A0A7S0DH73</accession>
<name>A0A7S0DH73_9EUKA</name>
<proteinExistence type="predicted"/>
<gene>
    <name evidence="5" type="ORF">LAMO00422_LOCUS13792</name>
</gene>
<sequence>MQRVIFTPGVQVLRSQEEVKKRQRRVSQVRGLMYKAEGLVREKKYNEAIDCYDSAMKMEKSLITIVTGKAHAQILAGNLNGAIESYNRAMKMSPNNATVLFNRGVVYQKMENFEDAVKDYVRAAEILPRNFKAHYNCALALKKLGMYDQALEQIKSALEYNPRCGDSMYNKANILVKLREYHLAIETLKEAAKIAPEDSGIKKRLGEILEEKKDWDRMEPERRNEREKKYGKKSQLHGYFNRKNNKPLTQTSTTIKVCKLGGNTTTPAP</sequence>
<feature type="repeat" description="TPR" evidence="3">
    <location>
        <begin position="63"/>
        <end position="96"/>
    </location>
</feature>
<dbReference type="AlphaFoldDB" id="A0A7S0DH73"/>
<evidence type="ECO:0000256" key="4">
    <source>
        <dbReference type="SAM" id="MobiDB-lite"/>
    </source>
</evidence>
<dbReference type="Gene3D" id="1.25.40.10">
    <property type="entry name" value="Tetratricopeptide repeat domain"/>
    <property type="match status" value="2"/>
</dbReference>
<keyword evidence="2 3" id="KW-0802">TPR repeat</keyword>
<evidence type="ECO:0000256" key="1">
    <source>
        <dbReference type="ARBA" id="ARBA00022737"/>
    </source>
</evidence>
<feature type="repeat" description="TPR" evidence="3">
    <location>
        <begin position="131"/>
        <end position="164"/>
    </location>
</feature>
<feature type="compositionally biased region" description="Basic and acidic residues" evidence="4">
    <location>
        <begin position="216"/>
        <end position="228"/>
    </location>
</feature>
<dbReference type="InterPro" id="IPR050498">
    <property type="entry name" value="Ycf3"/>
</dbReference>
<keyword evidence="1" id="KW-0677">Repeat</keyword>